<dbReference type="Proteomes" id="UP001475781">
    <property type="component" value="Chromosome"/>
</dbReference>
<name>A0ABZ2VYZ5_9GAMM</name>
<dbReference type="InterPro" id="IPR046507">
    <property type="entry name" value="DUF6685"/>
</dbReference>
<accession>A0ABZ2VYZ5</accession>
<reference evidence="1 2" key="1">
    <citation type="submission" date="2022-07" db="EMBL/GenBank/DDBJ databases">
        <title>A copper resistant bacterium isolated from sediment samples of deep sea hydrothermal areas.</title>
        <authorList>
            <person name="Zeng X."/>
        </authorList>
    </citation>
    <scope>NUCLEOTIDE SEQUENCE [LARGE SCALE GENOMIC DNA]</scope>
    <source>
        <strain evidence="2">CuT 6</strain>
    </source>
</reference>
<proteinExistence type="predicted"/>
<dbReference type="Pfam" id="PF20390">
    <property type="entry name" value="DUF6685"/>
    <property type="match status" value="1"/>
</dbReference>
<sequence>MAELGKLINDLKDLEGKSGGDIVSACLAWPELRLHEGIRLTTDNWHRRFYWSSAGGSHHMAVLCYELQRQEKQWQPEVEIKEFRRSKLQS</sequence>
<protein>
    <submittedName>
        <fullName evidence="1">Uncharacterized protein</fullName>
    </submittedName>
</protein>
<evidence type="ECO:0000313" key="2">
    <source>
        <dbReference type="Proteomes" id="UP001475781"/>
    </source>
</evidence>
<dbReference type="EMBL" id="CP101118">
    <property type="protein sequence ID" value="WZF87688.1"/>
    <property type="molecule type" value="Genomic_DNA"/>
</dbReference>
<gene>
    <name evidence="1" type="ORF">NLK58_15265</name>
</gene>
<evidence type="ECO:0000313" key="1">
    <source>
        <dbReference type="EMBL" id="WZF87688.1"/>
    </source>
</evidence>
<keyword evidence="2" id="KW-1185">Reference proteome</keyword>
<organism evidence="1 2">
    <name type="scientific">Marinobacter metalliresistant</name>
    <dbReference type="NCBI Taxonomy" id="2961995"/>
    <lineage>
        <taxon>Bacteria</taxon>
        <taxon>Pseudomonadati</taxon>
        <taxon>Pseudomonadota</taxon>
        <taxon>Gammaproteobacteria</taxon>
        <taxon>Pseudomonadales</taxon>
        <taxon>Marinobacteraceae</taxon>
        <taxon>Marinobacter</taxon>
    </lineage>
</organism>